<evidence type="ECO:0000313" key="8">
    <source>
        <dbReference type="Proteomes" id="UP000013782"/>
    </source>
</evidence>
<proteinExistence type="predicted"/>
<name>R2SQY3_9ENTE</name>
<keyword evidence="2" id="KW-0238">DNA-binding</keyword>
<gene>
    <name evidence="7" type="ORF">UAU_00343</name>
</gene>
<dbReference type="Pfam" id="PF12833">
    <property type="entry name" value="HTH_18"/>
    <property type="match status" value="1"/>
</dbReference>
<sequence length="517" mass="60431">MNTLIVDDDRYIIQALQEKIDWEDLGIETVFSAYNMRQAQGIIKEHHIDLLISDIEMPQGSGLQLLAWIRQENYHLQAIFLTNYADFNYAQKAIELQSFEYFLKPIEFDKLELIIRKVLKRIKQEAFQQKSHSLIEDSFWFDYLRKSTLQREAEFLFEAASKKVSVSKDEKLLPAVITLDLLEQDTAIENHSWSKLLRETLVTATAELTSLSLVTSFKIDNYSDKYFCLLKTSPAEFSKLQVSVLHDLVTDKLNKTNQFVVGELSSMENILVNTHQIYHFIQDFCGHNDQLYFISKNSYPLPDHEVLKLNFSNFLTSSSESLEELIQKEIGRYEKKDVIAMTILKSLRPDLIQKIGIYLDQKEILAHKLFQNPKHDFLIQRSYNSIEAFVRYVSYYIQTAKDQVDFLESKQSIAQLLLDYIDRHYTEEINRKTLAEHFFLSPDYLARLFKKETGDTLINYLTEKRVARGKELLLETETPVYLIASQIGYDNYSYFSKVFKKTTGMSPIDFRNEGKPS</sequence>
<dbReference type="HOGENOM" id="CLU_000445_5_0_9"/>
<dbReference type="PROSITE" id="PS01124">
    <property type="entry name" value="HTH_ARAC_FAMILY_2"/>
    <property type="match status" value="1"/>
</dbReference>
<dbReference type="eggNOG" id="COG2207">
    <property type="taxonomic scope" value="Bacteria"/>
</dbReference>
<dbReference type="OrthoDB" id="342399at2"/>
<dbReference type="CDD" id="cd17536">
    <property type="entry name" value="REC_YesN-like"/>
    <property type="match status" value="1"/>
</dbReference>
<keyword evidence="4" id="KW-0597">Phosphoprotein</keyword>
<dbReference type="InterPro" id="IPR018060">
    <property type="entry name" value="HTH_AraC"/>
</dbReference>
<dbReference type="InterPro" id="IPR001789">
    <property type="entry name" value="Sig_transdc_resp-reg_receiver"/>
</dbReference>
<protein>
    <recommendedName>
        <fullName evidence="9">AraC family transcriptional regulator</fullName>
    </recommendedName>
</protein>
<evidence type="ECO:0000256" key="4">
    <source>
        <dbReference type="PROSITE-ProRule" id="PRU00169"/>
    </source>
</evidence>
<evidence type="ECO:0000256" key="2">
    <source>
        <dbReference type="ARBA" id="ARBA00023125"/>
    </source>
</evidence>
<dbReference type="AlphaFoldDB" id="R2SQY3"/>
<evidence type="ECO:0000256" key="3">
    <source>
        <dbReference type="ARBA" id="ARBA00023163"/>
    </source>
</evidence>
<dbReference type="GO" id="GO:0043565">
    <property type="term" value="F:sequence-specific DNA binding"/>
    <property type="evidence" value="ECO:0007669"/>
    <property type="project" value="InterPro"/>
</dbReference>
<comment type="caution">
    <text evidence="7">The sequence shown here is derived from an EMBL/GenBank/DDBJ whole genome shotgun (WGS) entry which is preliminary data.</text>
</comment>
<dbReference type="PANTHER" id="PTHR43280">
    <property type="entry name" value="ARAC-FAMILY TRANSCRIPTIONAL REGULATOR"/>
    <property type="match status" value="1"/>
</dbReference>
<keyword evidence="8" id="KW-1185">Reference proteome</keyword>
<keyword evidence="3" id="KW-0804">Transcription</keyword>
<dbReference type="GO" id="GO:0000160">
    <property type="term" value="P:phosphorelay signal transduction system"/>
    <property type="evidence" value="ECO:0007669"/>
    <property type="project" value="InterPro"/>
</dbReference>
<dbReference type="Gene3D" id="3.40.50.2300">
    <property type="match status" value="1"/>
</dbReference>
<dbReference type="PROSITE" id="PS50110">
    <property type="entry name" value="RESPONSE_REGULATORY"/>
    <property type="match status" value="1"/>
</dbReference>
<reference evidence="7 8" key="1">
    <citation type="submission" date="2013-02" db="EMBL/GenBank/DDBJ databases">
        <title>The Genome Sequence of Enterococcus pallens BAA-351.</title>
        <authorList>
            <consortium name="The Broad Institute Genome Sequencing Platform"/>
            <consortium name="The Broad Institute Genome Sequencing Center for Infectious Disease"/>
            <person name="Earl A.M."/>
            <person name="Gilmore M.S."/>
            <person name="Lebreton F."/>
            <person name="Walker B."/>
            <person name="Young S.K."/>
            <person name="Zeng Q."/>
            <person name="Gargeya S."/>
            <person name="Fitzgerald M."/>
            <person name="Haas B."/>
            <person name="Abouelleil A."/>
            <person name="Alvarado L."/>
            <person name="Arachchi H.M."/>
            <person name="Berlin A.M."/>
            <person name="Chapman S.B."/>
            <person name="Dewar J."/>
            <person name="Goldberg J."/>
            <person name="Griggs A."/>
            <person name="Gujja S."/>
            <person name="Hansen M."/>
            <person name="Howarth C."/>
            <person name="Imamovic A."/>
            <person name="Larimer J."/>
            <person name="McCowan C."/>
            <person name="Murphy C."/>
            <person name="Neiman D."/>
            <person name="Pearson M."/>
            <person name="Priest M."/>
            <person name="Roberts A."/>
            <person name="Saif S."/>
            <person name="Shea T."/>
            <person name="Sisk P."/>
            <person name="Sykes S."/>
            <person name="Wortman J."/>
            <person name="Nusbaum C."/>
            <person name="Birren B."/>
        </authorList>
    </citation>
    <scope>NUCLEOTIDE SEQUENCE [LARGE SCALE GENOMIC DNA]</scope>
    <source>
        <strain evidence="7 8">ATCC BAA-351</strain>
    </source>
</reference>
<evidence type="ECO:0000256" key="1">
    <source>
        <dbReference type="ARBA" id="ARBA00023015"/>
    </source>
</evidence>
<dbReference type="Gene3D" id="1.10.10.60">
    <property type="entry name" value="Homeodomain-like"/>
    <property type="match status" value="2"/>
</dbReference>
<evidence type="ECO:0008006" key="9">
    <source>
        <dbReference type="Google" id="ProtNLM"/>
    </source>
</evidence>
<dbReference type="eggNOG" id="COG4753">
    <property type="taxonomic scope" value="Bacteria"/>
</dbReference>
<evidence type="ECO:0000259" key="5">
    <source>
        <dbReference type="PROSITE" id="PS01124"/>
    </source>
</evidence>
<dbReference type="InterPro" id="IPR011006">
    <property type="entry name" value="CheY-like_superfamily"/>
</dbReference>
<dbReference type="InterPro" id="IPR009057">
    <property type="entry name" value="Homeodomain-like_sf"/>
</dbReference>
<dbReference type="InterPro" id="IPR020449">
    <property type="entry name" value="Tscrpt_reg_AraC-type_HTH"/>
</dbReference>
<dbReference type="Pfam" id="PF00072">
    <property type="entry name" value="Response_reg"/>
    <property type="match status" value="1"/>
</dbReference>
<dbReference type="Proteomes" id="UP000013782">
    <property type="component" value="Unassembled WGS sequence"/>
</dbReference>
<dbReference type="SMART" id="SM00342">
    <property type="entry name" value="HTH_ARAC"/>
    <property type="match status" value="1"/>
</dbReference>
<dbReference type="RefSeq" id="WP_010755408.1">
    <property type="nucleotide sequence ID" value="NZ_ASWD01000002.1"/>
</dbReference>
<dbReference type="SUPFAM" id="SSF52172">
    <property type="entry name" value="CheY-like"/>
    <property type="match status" value="1"/>
</dbReference>
<evidence type="ECO:0000313" key="7">
    <source>
        <dbReference type="EMBL" id="EOH97675.1"/>
    </source>
</evidence>
<accession>R2SQY3</accession>
<dbReference type="STRING" id="160454.RV10_GL004866"/>
<dbReference type="PATRIC" id="fig|1158607.3.peg.344"/>
<dbReference type="SMART" id="SM00448">
    <property type="entry name" value="REC"/>
    <property type="match status" value="1"/>
</dbReference>
<feature type="modified residue" description="4-aspartylphosphate" evidence="4">
    <location>
        <position position="54"/>
    </location>
</feature>
<dbReference type="PRINTS" id="PR00032">
    <property type="entry name" value="HTHARAC"/>
</dbReference>
<feature type="domain" description="Response regulatory" evidence="6">
    <location>
        <begin position="2"/>
        <end position="119"/>
    </location>
</feature>
<dbReference type="SUPFAM" id="SSF46689">
    <property type="entry name" value="Homeodomain-like"/>
    <property type="match status" value="2"/>
</dbReference>
<dbReference type="PANTHER" id="PTHR43280:SF28">
    <property type="entry name" value="HTH-TYPE TRANSCRIPTIONAL ACTIVATOR RHAS"/>
    <property type="match status" value="1"/>
</dbReference>
<dbReference type="GO" id="GO:0003700">
    <property type="term" value="F:DNA-binding transcription factor activity"/>
    <property type="evidence" value="ECO:0007669"/>
    <property type="project" value="InterPro"/>
</dbReference>
<evidence type="ECO:0000259" key="6">
    <source>
        <dbReference type="PROSITE" id="PS50110"/>
    </source>
</evidence>
<organism evidence="7 8">
    <name type="scientific">Enterococcus pallens ATCC BAA-351</name>
    <dbReference type="NCBI Taxonomy" id="1158607"/>
    <lineage>
        <taxon>Bacteria</taxon>
        <taxon>Bacillati</taxon>
        <taxon>Bacillota</taxon>
        <taxon>Bacilli</taxon>
        <taxon>Lactobacillales</taxon>
        <taxon>Enterococcaceae</taxon>
        <taxon>Enterococcus</taxon>
    </lineage>
</organism>
<keyword evidence="1" id="KW-0805">Transcription regulation</keyword>
<dbReference type="EMBL" id="AJAQ01000001">
    <property type="protein sequence ID" value="EOH97675.1"/>
    <property type="molecule type" value="Genomic_DNA"/>
</dbReference>
<feature type="domain" description="HTH araC/xylS-type" evidence="5">
    <location>
        <begin position="415"/>
        <end position="513"/>
    </location>
</feature>